<protein>
    <submittedName>
        <fullName evidence="5">AraC family transcriptional regulator</fullName>
    </submittedName>
</protein>
<evidence type="ECO:0000256" key="3">
    <source>
        <dbReference type="ARBA" id="ARBA00023163"/>
    </source>
</evidence>
<dbReference type="Pfam" id="PF12833">
    <property type="entry name" value="HTH_18"/>
    <property type="match status" value="1"/>
</dbReference>
<dbReference type="EMBL" id="DRLD01000311">
    <property type="protein sequence ID" value="HED11263.1"/>
    <property type="molecule type" value="Genomic_DNA"/>
</dbReference>
<proteinExistence type="predicted"/>
<dbReference type="PROSITE" id="PS01124">
    <property type="entry name" value="HTH_ARAC_FAMILY_2"/>
    <property type="match status" value="1"/>
</dbReference>
<evidence type="ECO:0000256" key="2">
    <source>
        <dbReference type="ARBA" id="ARBA00023125"/>
    </source>
</evidence>
<dbReference type="SMART" id="SM00342">
    <property type="entry name" value="HTH_ARAC"/>
    <property type="match status" value="1"/>
</dbReference>
<gene>
    <name evidence="5" type="ORF">ENJ10_11295</name>
</gene>
<name>A0A7V1PUY9_CALAY</name>
<dbReference type="GO" id="GO:0003700">
    <property type="term" value="F:DNA-binding transcription factor activity"/>
    <property type="evidence" value="ECO:0007669"/>
    <property type="project" value="InterPro"/>
</dbReference>
<dbReference type="AlphaFoldDB" id="A0A7V1PUY9"/>
<dbReference type="PANTHER" id="PTHR43280">
    <property type="entry name" value="ARAC-FAMILY TRANSCRIPTIONAL REGULATOR"/>
    <property type="match status" value="1"/>
</dbReference>
<evidence type="ECO:0000259" key="4">
    <source>
        <dbReference type="PROSITE" id="PS01124"/>
    </source>
</evidence>
<dbReference type="Proteomes" id="UP000886005">
    <property type="component" value="Unassembled WGS sequence"/>
</dbReference>
<dbReference type="InterPro" id="IPR009057">
    <property type="entry name" value="Homeodomain-like_sf"/>
</dbReference>
<comment type="caution">
    <text evidence="5">The sequence shown here is derived from an EMBL/GenBank/DDBJ whole genome shotgun (WGS) entry which is preliminary data.</text>
</comment>
<keyword evidence="1" id="KW-0805">Transcription regulation</keyword>
<evidence type="ECO:0000256" key="1">
    <source>
        <dbReference type="ARBA" id="ARBA00023015"/>
    </source>
</evidence>
<dbReference type="GO" id="GO:0043565">
    <property type="term" value="F:sequence-specific DNA binding"/>
    <property type="evidence" value="ECO:0007669"/>
    <property type="project" value="InterPro"/>
</dbReference>
<keyword evidence="3" id="KW-0804">Transcription</keyword>
<reference evidence="5" key="1">
    <citation type="journal article" date="2020" name="mSystems">
        <title>Genome- and Community-Level Interaction Insights into Carbon Utilization and Element Cycling Functions of Hydrothermarchaeota in Hydrothermal Sediment.</title>
        <authorList>
            <person name="Zhou Z."/>
            <person name="Liu Y."/>
            <person name="Xu W."/>
            <person name="Pan J."/>
            <person name="Luo Z.H."/>
            <person name="Li M."/>
        </authorList>
    </citation>
    <scope>NUCLEOTIDE SEQUENCE [LARGE SCALE GENOMIC DNA]</scope>
    <source>
        <strain evidence="5">HyVt-456</strain>
    </source>
</reference>
<keyword evidence="2" id="KW-0238">DNA-binding</keyword>
<dbReference type="Gene3D" id="1.10.10.60">
    <property type="entry name" value="Homeodomain-like"/>
    <property type="match status" value="2"/>
</dbReference>
<feature type="domain" description="HTH araC/xylS-type" evidence="4">
    <location>
        <begin position="139"/>
        <end position="237"/>
    </location>
</feature>
<dbReference type="SUPFAM" id="SSF46689">
    <property type="entry name" value="Homeodomain-like"/>
    <property type="match status" value="2"/>
</dbReference>
<organism evidence="5">
    <name type="scientific">Caldithrix abyssi</name>
    <dbReference type="NCBI Taxonomy" id="187145"/>
    <lineage>
        <taxon>Bacteria</taxon>
        <taxon>Pseudomonadati</taxon>
        <taxon>Calditrichota</taxon>
        <taxon>Calditrichia</taxon>
        <taxon>Calditrichales</taxon>
        <taxon>Calditrichaceae</taxon>
        <taxon>Caldithrix</taxon>
    </lineage>
</organism>
<dbReference type="InterPro" id="IPR018060">
    <property type="entry name" value="HTH_AraC"/>
</dbReference>
<sequence>MYKGIIVTTQPAIVQECRDIIEQVGNIELDAYEAIHEIRFDEVFNFLFIVITGIDRQGLTILSRVQSLTPGLAVILYNHSLNFNEIPDLSLTSKVKMIIGENRKSDLAEILKQLQDNYWRKIPYEKFGIQFSRLSPRMKRAMQFIESAPIRDCNISAISSYLNISPGYFSQEFKRETDQSFRSFMQKVIDYYENLIFTKVDLPTKNISQILGYSELSSFSRSFKNRKGVSPSQFKKMMSTV</sequence>
<accession>A0A7V1PUY9</accession>
<dbReference type="PANTHER" id="PTHR43280:SF28">
    <property type="entry name" value="HTH-TYPE TRANSCRIPTIONAL ACTIVATOR RHAS"/>
    <property type="match status" value="1"/>
</dbReference>
<evidence type="ECO:0000313" key="5">
    <source>
        <dbReference type="EMBL" id="HED11263.1"/>
    </source>
</evidence>